<proteinExistence type="predicted"/>
<gene>
    <name evidence="2" type="ORF">E2C01_101029</name>
</gene>
<keyword evidence="3" id="KW-1185">Reference proteome</keyword>
<dbReference type="Proteomes" id="UP000324222">
    <property type="component" value="Unassembled WGS sequence"/>
</dbReference>
<comment type="caution">
    <text evidence="2">The sequence shown here is derived from an EMBL/GenBank/DDBJ whole genome shotgun (WGS) entry which is preliminary data.</text>
</comment>
<feature type="compositionally biased region" description="Acidic residues" evidence="1">
    <location>
        <begin position="1"/>
        <end position="11"/>
    </location>
</feature>
<sequence length="67" mass="7499">MFDDNTEDSITEENMWGSSSGGVLDVSWQRANTRRSTRRSGISVVSLGKKSGIGQRCEHVLHRHIEP</sequence>
<dbReference type="AlphaFoldDB" id="A0A5B7KKZ2"/>
<evidence type="ECO:0000313" key="3">
    <source>
        <dbReference type="Proteomes" id="UP000324222"/>
    </source>
</evidence>
<evidence type="ECO:0000256" key="1">
    <source>
        <dbReference type="SAM" id="MobiDB-lite"/>
    </source>
</evidence>
<protein>
    <submittedName>
        <fullName evidence="2">Uncharacterized protein</fullName>
    </submittedName>
</protein>
<name>A0A5B7KKZ2_PORTR</name>
<feature type="region of interest" description="Disordered" evidence="1">
    <location>
        <begin position="1"/>
        <end position="22"/>
    </location>
</feature>
<dbReference type="EMBL" id="VSRR010145321">
    <property type="protein sequence ID" value="MPD05295.1"/>
    <property type="molecule type" value="Genomic_DNA"/>
</dbReference>
<organism evidence="2 3">
    <name type="scientific">Portunus trituberculatus</name>
    <name type="common">Swimming crab</name>
    <name type="synonym">Neptunus trituberculatus</name>
    <dbReference type="NCBI Taxonomy" id="210409"/>
    <lineage>
        <taxon>Eukaryota</taxon>
        <taxon>Metazoa</taxon>
        <taxon>Ecdysozoa</taxon>
        <taxon>Arthropoda</taxon>
        <taxon>Crustacea</taxon>
        <taxon>Multicrustacea</taxon>
        <taxon>Malacostraca</taxon>
        <taxon>Eumalacostraca</taxon>
        <taxon>Eucarida</taxon>
        <taxon>Decapoda</taxon>
        <taxon>Pleocyemata</taxon>
        <taxon>Brachyura</taxon>
        <taxon>Eubrachyura</taxon>
        <taxon>Portunoidea</taxon>
        <taxon>Portunidae</taxon>
        <taxon>Portuninae</taxon>
        <taxon>Portunus</taxon>
    </lineage>
</organism>
<reference evidence="2 3" key="1">
    <citation type="submission" date="2019-05" db="EMBL/GenBank/DDBJ databases">
        <title>Another draft genome of Portunus trituberculatus and its Hox gene families provides insights of decapod evolution.</title>
        <authorList>
            <person name="Jeong J.-H."/>
            <person name="Song I."/>
            <person name="Kim S."/>
            <person name="Choi T."/>
            <person name="Kim D."/>
            <person name="Ryu S."/>
            <person name="Kim W."/>
        </authorList>
    </citation>
    <scope>NUCLEOTIDE SEQUENCE [LARGE SCALE GENOMIC DNA]</scope>
    <source>
        <tissue evidence="2">Muscle</tissue>
    </source>
</reference>
<evidence type="ECO:0000313" key="2">
    <source>
        <dbReference type="EMBL" id="MPD05295.1"/>
    </source>
</evidence>
<accession>A0A5B7KKZ2</accession>